<dbReference type="EMBL" id="ML121573">
    <property type="protein sequence ID" value="RPB20357.1"/>
    <property type="molecule type" value="Genomic_DNA"/>
</dbReference>
<dbReference type="Proteomes" id="UP000267821">
    <property type="component" value="Unassembled WGS sequence"/>
</dbReference>
<organism evidence="2 3">
    <name type="scientific">Terfezia boudieri ATCC MYA-4762</name>
    <dbReference type="NCBI Taxonomy" id="1051890"/>
    <lineage>
        <taxon>Eukaryota</taxon>
        <taxon>Fungi</taxon>
        <taxon>Dikarya</taxon>
        <taxon>Ascomycota</taxon>
        <taxon>Pezizomycotina</taxon>
        <taxon>Pezizomycetes</taxon>
        <taxon>Pezizales</taxon>
        <taxon>Pezizaceae</taxon>
        <taxon>Terfezia</taxon>
    </lineage>
</organism>
<name>A0A3N4LBU7_9PEZI</name>
<sequence>MLRPNGGRQALRKTAANLRLDNDAPGPTLSSSSALPLPERNSNTPAGPPIPGIYPEPPQQPEYNSEDASDLDTEFGGEV</sequence>
<evidence type="ECO:0000256" key="1">
    <source>
        <dbReference type="SAM" id="MobiDB-lite"/>
    </source>
</evidence>
<gene>
    <name evidence="2" type="ORF">L211DRAFT_841768</name>
</gene>
<feature type="compositionally biased region" description="Pro residues" evidence="1">
    <location>
        <begin position="46"/>
        <end position="60"/>
    </location>
</feature>
<feature type="region of interest" description="Disordered" evidence="1">
    <location>
        <begin position="1"/>
        <end position="79"/>
    </location>
</feature>
<accession>A0A3N4LBU7</accession>
<feature type="compositionally biased region" description="Low complexity" evidence="1">
    <location>
        <begin position="25"/>
        <end position="38"/>
    </location>
</feature>
<feature type="compositionally biased region" description="Acidic residues" evidence="1">
    <location>
        <begin position="64"/>
        <end position="79"/>
    </location>
</feature>
<proteinExistence type="predicted"/>
<keyword evidence="3" id="KW-1185">Reference proteome</keyword>
<reference evidence="2 3" key="1">
    <citation type="journal article" date="2018" name="Nat. Ecol. Evol.">
        <title>Pezizomycetes genomes reveal the molecular basis of ectomycorrhizal truffle lifestyle.</title>
        <authorList>
            <person name="Murat C."/>
            <person name="Payen T."/>
            <person name="Noel B."/>
            <person name="Kuo A."/>
            <person name="Morin E."/>
            <person name="Chen J."/>
            <person name="Kohler A."/>
            <person name="Krizsan K."/>
            <person name="Balestrini R."/>
            <person name="Da Silva C."/>
            <person name="Montanini B."/>
            <person name="Hainaut M."/>
            <person name="Levati E."/>
            <person name="Barry K.W."/>
            <person name="Belfiori B."/>
            <person name="Cichocki N."/>
            <person name="Clum A."/>
            <person name="Dockter R.B."/>
            <person name="Fauchery L."/>
            <person name="Guy J."/>
            <person name="Iotti M."/>
            <person name="Le Tacon F."/>
            <person name="Lindquist E.A."/>
            <person name="Lipzen A."/>
            <person name="Malagnac F."/>
            <person name="Mello A."/>
            <person name="Molinier V."/>
            <person name="Miyauchi S."/>
            <person name="Poulain J."/>
            <person name="Riccioni C."/>
            <person name="Rubini A."/>
            <person name="Sitrit Y."/>
            <person name="Splivallo R."/>
            <person name="Traeger S."/>
            <person name="Wang M."/>
            <person name="Zifcakova L."/>
            <person name="Wipf D."/>
            <person name="Zambonelli A."/>
            <person name="Paolocci F."/>
            <person name="Nowrousian M."/>
            <person name="Ottonello S."/>
            <person name="Baldrian P."/>
            <person name="Spatafora J.W."/>
            <person name="Henrissat B."/>
            <person name="Nagy L.G."/>
            <person name="Aury J.M."/>
            <person name="Wincker P."/>
            <person name="Grigoriev I.V."/>
            <person name="Bonfante P."/>
            <person name="Martin F.M."/>
        </authorList>
    </citation>
    <scope>NUCLEOTIDE SEQUENCE [LARGE SCALE GENOMIC DNA]</scope>
    <source>
        <strain evidence="2 3">ATCC MYA-4762</strain>
    </source>
</reference>
<dbReference type="AlphaFoldDB" id="A0A3N4LBU7"/>
<protein>
    <submittedName>
        <fullName evidence="2">Uncharacterized protein</fullName>
    </submittedName>
</protein>
<dbReference type="InParanoid" id="A0A3N4LBU7"/>
<evidence type="ECO:0000313" key="2">
    <source>
        <dbReference type="EMBL" id="RPB20357.1"/>
    </source>
</evidence>
<evidence type="ECO:0000313" key="3">
    <source>
        <dbReference type="Proteomes" id="UP000267821"/>
    </source>
</evidence>